<keyword evidence="3" id="KW-1185">Reference proteome</keyword>
<organism evidence="2 3">
    <name type="scientific">Letharia lupina</name>
    <dbReference type="NCBI Taxonomy" id="560253"/>
    <lineage>
        <taxon>Eukaryota</taxon>
        <taxon>Fungi</taxon>
        <taxon>Dikarya</taxon>
        <taxon>Ascomycota</taxon>
        <taxon>Pezizomycotina</taxon>
        <taxon>Lecanoromycetes</taxon>
        <taxon>OSLEUM clade</taxon>
        <taxon>Lecanoromycetidae</taxon>
        <taxon>Lecanorales</taxon>
        <taxon>Lecanorineae</taxon>
        <taxon>Parmeliaceae</taxon>
        <taxon>Letharia</taxon>
    </lineage>
</organism>
<dbReference type="SUPFAM" id="SSF54695">
    <property type="entry name" value="POZ domain"/>
    <property type="match status" value="1"/>
</dbReference>
<gene>
    <name evidence="2" type="ORF">HO133_004471</name>
</gene>
<evidence type="ECO:0000259" key="1">
    <source>
        <dbReference type="PROSITE" id="PS50097"/>
    </source>
</evidence>
<dbReference type="SMART" id="SM00225">
    <property type="entry name" value="BTB"/>
    <property type="match status" value="1"/>
</dbReference>
<feature type="domain" description="BTB" evidence="1">
    <location>
        <begin position="26"/>
        <end position="97"/>
    </location>
</feature>
<dbReference type="Gene3D" id="3.30.710.10">
    <property type="entry name" value="Potassium Channel Kv1.1, Chain A"/>
    <property type="match status" value="1"/>
</dbReference>
<proteinExistence type="predicted"/>
<name>A0A8H6KZR2_9LECA</name>
<dbReference type="PANTHER" id="PTHR47843">
    <property type="entry name" value="BTB DOMAIN-CONTAINING PROTEIN-RELATED"/>
    <property type="match status" value="1"/>
</dbReference>
<dbReference type="Proteomes" id="UP000593566">
    <property type="component" value="Unassembled WGS sequence"/>
</dbReference>
<dbReference type="PANTHER" id="PTHR47843:SF2">
    <property type="entry name" value="BTB DOMAIN-CONTAINING PROTEIN"/>
    <property type="match status" value="1"/>
</dbReference>
<evidence type="ECO:0000313" key="3">
    <source>
        <dbReference type="Proteomes" id="UP000593566"/>
    </source>
</evidence>
<dbReference type="InterPro" id="IPR011333">
    <property type="entry name" value="SKP1/BTB/POZ_sf"/>
</dbReference>
<protein>
    <recommendedName>
        <fullName evidence="1">BTB domain-containing protein</fullName>
    </recommendedName>
</protein>
<dbReference type="GeneID" id="59332879"/>
<accession>A0A8H6KZR2</accession>
<reference evidence="2 3" key="1">
    <citation type="journal article" date="2020" name="Genomics">
        <title>Complete, high-quality genomes from long-read metagenomic sequencing of two wolf lichen thalli reveals enigmatic genome architecture.</title>
        <authorList>
            <person name="McKenzie S.K."/>
            <person name="Walston R.F."/>
            <person name="Allen J.L."/>
        </authorList>
    </citation>
    <scope>NUCLEOTIDE SEQUENCE [LARGE SCALE GENOMIC DNA]</scope>
    <source>
        <strain evidence="2">WasteWater1</strain>
    </source>
</reference>
<dbReference type="RefSeq" id="XP_037157389.1">
    <property type="nucleotide sequence ID" value="XM_037295388.1"/>
</dbReference>
<dbReference type="CDD" id="cd18186">
    <property type="entry name" value="BTB_POZ_ZBTB_KLHL-like"/>
    <property type="match status" value="1"/>
</dbReference>
<dbReference type="EMBL" id="JACCJB010000002">
    <property type="protein sequence ID" value="KAF6230132.1"/>
    <property type="molecule type" value="Genomic_DNA"/>
</dbReference>
<comment type="caution">
    <text evidence="2">The sequence shown here is derived from an EMBL/GenBank/DDBJ whole genome shotgun (WGS) entry which is preliminary data.</text>
</comment>
<dbReference type="InterPro" id="IPR000210">
    <property type="entry name" value="BTB/POZ_dom"/>
</dbReference>
<dbReference type="Pfam" id="PF00651">
    <property type="entry name" value="BTB"/>
    <property type="match status" value="1"/>
</dbReference>
<evidence type="ECO:0000313" key="2">
    <source>
        <dbReference type="EMBL" id="KAF6230132.1"/>
    </source>
</evidence>
<dbReference type="AlphaFoldDB" id="A0A8H6KZR2"/>
<sequence length="236" mass="26808">MAPYTADKYDPKTPKIFAHKPTMDAFDSIVLIKVGPGKQVFHIHKKLLCDNSTYFHAAINGSFKEAKDQSIEMPEDDPGVFRHFQYWTYTGNIVPEPQGAQEAKTIQWNILTSLYAFAEARDIPLLQNAAIDLAILRVQAEHRMPVDLLLDIYENTSENSRLRKFLVDWAAHKGDLKKKGWFGGRCPIEFFIDLAVAQHARTSGSVSEIANFWESRANYHVEVPVALSNKEKSEQD</sequence>
<dbReference type="PROSITE" id="PS50097">
    <property type="entry name" value="BTB"/>
    <property type="match status" value="1"/>
</dbReference>